<dbReference type="InterPro" id="IPR037171">
    <property type="entry name" value="NagB/RpiA_transferase-like"/>
</dbReference>
<proteinExistence type="inferred from homology"/>
<dbReference type="GO" id="GO:0003743">
    <property type="term" value="F:translation initiation factor activity"/>
    <property type="evidence" value="ECO:0007669"/>
    <property type="project" value="UniProtKB-KW"/>
</dbReference>
<dbReference type="Pfam" id="PF01008">
    <property type="entry name" value="IF-2B"/>
    <property type="match status" value="1"/>
</dbReference>
<name>A0ABQ5KLC8_9EUKA</name>
<comment type="subunit">
    <text evidence="8">Component of the translation initiation factor 2B (eIF2B) complex which is a heterodecamer of two sets of five different subunits: alpha, beta, gamma, delta and epsilon. Subunits alpha, beta and delta comprise a regulatory subcomplex and subunits epsilon and gamma comprise a catalytic subcomplex. Within the complex, the hexameric regulatory complex resides at the center, with the two heterodimeric catalytic subcomplexes bound on opposite sides.</text>
</comment>
<keyword evidence="4 10" id="KW-0396">Initiation factor</keyword>
<comment type="subcellular location">
    <subcellularLocation>
        <location evidence="1">Cytoplasm</location>
        <location evidence="1">Cytosol</location>
    </subcellularLocation>
</comment>
<evidence type="ECO:0000256" key="9">
    <source>
        <dbReference type="RuleBase" id="RU003814"/>
    </source>
</evidence>
<evidence type="ECO:0000313" key="10">
    <source>
        <dbReference type="EMBL" id="GKT33287.1"/>
    </source>
</evidence>
<evidence type="ECO:0000256" key="3">
    <source>
        <dbReference type="ARBA" id="ARBA00022490"/>
    </source>
</evidence>
<keyword evidence="11" id="KW-1185">Reference proteome</keyword>
<comment type="caution">
    <text evidence="10">The sequence shown here is derived from an EMBL/GenBank/DDBJ whole genome shotgun (WGS) entry which is preliminary data.</text>
</comment>
<gene>
    <name evidence="10" type="ORF">ADUPG1_007247</name>
</gene>
<dbReference type="SUPFAM" id="SSF100950">
    <property type="entry name" value="NagB/RpiA/CoA transferase-like"/>
    <property type="match status" value="1"/>
</dbReference>
<protein>
    <recommendedName>
        <fullName evidence="6">Translation initiation factor eIF2B subunit delta</fullName>
    </recommendedName>
    <alternativeName>
        <fullName evidence="7">eIF2B GDP-GTP exchange factor subunit delta</fullName>
    </alternativeName>
</protein>
<dbReference type="PANTHER" id="PTHR10233">
    <property type="entry name" value="TRANSLATION INITIATION FACTOR EIF-2B"/>
    <property type="match status" value="1"/>
</dbReference>
<evidence type="ECO:0000256" key="6">
    <source>
        <dbReference type="ARBA" id="ARBA00044147"/>
    </source>
</evidence>
<dbReference type="InterPro" id="IPR042529">
    <property type="entry name" value="IF_2B-like_C"/>
</dbReference>
<evidence type="ECO:0000313" key="11">
    <source>
        <dbReference type="Proteomes" id="UP001057375"/>
    </source>
</evidence>
<evidence type="ECO:0000256" key="7">
    <source>
        <dbReference type="ARBA" id="ARBA00044356"/>
    </source>
</evidence>
<accession>A0ABQ5KLC8</accession>
<dbReference type="EMBL" id="BQXS01010198">
    <property type="protein sequence ID" value="GKT33287.1"/>
    <property type="molecule type" value="Genomic_DNA"/>
</dbReference>
<dbReference type="Gene3D" id="3.40.50.10470">
    <property type="entry name" value="Translation initiation factor eif-2b, domain 2"/>
    <property type="match status" value="1"/>
</dbReference>
<organism evidence="10 11">
    <name type="scientific">Aduncisulcus paluster</name>
    <dbReference type="NCBI Taxonomy" id="2918883"/>
    <lineage>
        <taxon>Eukaryota</taxon>
        <taxon>Metamonada</taxon>
        <taxon>Carpediemonas-like organisms</taxon>
        <taxon>Aduncisulcus</taxon>
    </lineage>
</organism>
<reference evidence="10" key="1">
    <citation type="submission" date="2022-03" db="EMBL/GenBank/DDBJ databases">
        <title>Draft genome sequence of Aduncisulcus paluster, a free-living microaerophilic Fornicata.</title>
        <authorList>
            <person name="Yuyama I."/>
            <person name="Kume K."/>
            <person name="Tamura T."/>
            <person name="Inagaki Y."/>
            <person name="Hashimoto T."/>
        </authorList>
    </citation>
    <scope>NUCLEOTIDE SEQUENCE</scope>
    <source>
        <strain evidence="10">NY0171</strain>
    </source>
</reference>
<dbReference type="InterPro" id="IPR000649">
    <property type="entry name" value="IF-2B-related"/>
</dbReference>
<dbReference type="PANTHER" id="PTHR10233:SF14">
    <property type="entry name" value="TRANSLATION INITIATION FACTOR EIF-2B SUBUNIT DELTA"/>
    <property type="match status" value="1"/>
</dbReference>
<keyword evidence="5" id="KW-0648">Protein biosynthesis</keyword>
<evidence type="ECO:0000256" key="1">
    <source>
        <dbReference type="ARBA" id="ARBA00004514"/>
    </source>
</evidence>
<evidence type="ECO:0000256" key="2">
    <source>
        <dbReference type="ARBA" id="ARBA00007251"/>
    </source>
</evidence>
<sequence>MFSISDLCSEIIKSNNSIITYGNSQLIRNGIEKAVITDKKDNLSIIVVDACPSDEGRDLAVHLGDMGISTTYGLLSGLPELFVGVDKVIIAAKFILLDGTIIAKAGTRLITELAQAKGIPTVVVCESKYFLPKMTEECKEHGDKSILKKIPDRLRLDVICDPSSPDLVQECQETKFLHIESYKYDSTPASYIDMIICEKGKTSPSAVAMFVAPEEEEEEEVYVYRNEEEEEEEEQ</sequence>
<evidence type="ECO:0000256" key="4">
    <source>
        <dbReference type="ARBA" id="ARBA00022540"/>
    </source>
</evidence>
<comment type="similarity">
    <text evidence="2 9">Belongs to the eIF-2B alpha/beta/delta subunits family.</text>
</comment>
<dbReference type="Proteomes" id="UP001057375">
    <property type="component" value="Unassembled WGS sequence"/>
</dbReference>
<evidence type="ECO:0000256" key="8">
    <source>
        <dbReference type="ARBA" id="ARBA00046432"/>
    </source>
</evidence>
<keyword evidence="3" id="KW-0963">Cytoplasm</keyword>
<evidence type="ECO:0000256" key="5">
    <source>
        <dbReference type="ARBA" id="ARBA00022917"/>
    </source>
</evidence>